<sequence length="281" mass="29772">MQNLDKALAFQALHSRRQPLILPNPWDAGSAKILTSMGFEALATTSAGLAFSLGRRDAEGALSRREILANAQSIVDATHLPVSADLENGFGDSPEEVSKTIRMAAEIGLVGGSIEDATGNPQAPIYEFNHALERVIAGVEAARSLSLPFVFVARAENFSAGVHDLDDTIRRLIAFEQAGADVLFAPSLPNLNAIQLVCDALQKPVNVVMGLAGSTLTVDELAEVGVRRISLGSSLARAALGEFIRAAEEVKTMGTFNFASNAVSFREANSLMASHLESLSQ</sequence>
<dbReference type="Proteomes" id="UP001609821">
    <property type="component" value="Unassembled WGS sequence"/>
</dbReference>
<proteinExistence type="predicted"/>
<accession>A0ABW7LZ23</accession>
<gene>
    <name evidence="2" type="ORF">ACHMWK_13120</name>
</gene>
<evidence type="ECO:0000313" key="2">
    <source>
        <dbReference type="EMBL" id="MFH6566904.1"/>
    </source>
</evidence>
<protein>
    <submittedName>
        <fullName evidence="2">Oxaloacetate decarboxylase</fullName>
    </submittedName>
</protein>
<dbReference type="PANTHER" id="PTHR42905">
    <property type="entry name" value="PHOSPHOENOLPYRUVATE CARBOXYLASE"/>
    <property type="match status" value="1"/>
</dbReference>
<dbReference type="InterPro" id="IPR015813">
    <property type="entry name" value="Pyrv/PenolPyrv_kinase-like_dom"/>
</dbReference>
<evidence type="ECO:0000256" key="1">
    <source>
        <dbReference type="ARBA" id="ARBA00022723"/>
    </source>
</evidence>
<evidence type="ECO:0000313" key="3">
    <source>
        <dbReference type="Proteomes" id="UP001609821"/>
    </source>
</evidence>
<dbReference type="CDD" id="cd00377">
    <property type="entry name" value="ICL_PEPM"/>
    <property type="match status" value="1"/>
</dbReference>
<organism evidence="2 3">
    <name type="scientific">Pseudomonas kulmbachensis</name>
    <dbReference type="NCBI Taxonomy" id="3043408"/>
    <lineage>
        <taxon>Bacteria</taxon>
        <taxon>Pseudomonadati</taxon>
        <taxon>Pseudomonadota</taxon>
        <taxon>Gammaproteobacteria</taxon>
        <taxon>Pseudomonadales</taxon>
        <taxon>Pseudomonadaceae</taxon>
        <taxon>Pseudomonas</taxon>
    </lineage>
</organism>
<keyword evidence="1" id="KW-0479">Metal-binding</keyword>
<reference evidence="2 3" key="1">
    <citation type="submission" date="2024-10" db="EMBL/GenBank/DDBJ databases">
        <title>Aeromonas and Pseudomonas from the Cagarras Archipelago, Rio de Janeiro, Brazil.</title>
        <authorList>
            <person name="Canellas A.L.B."/>
            <person name="Laport M.S."/>
        </authorList>
    </citation>
    <scope>NUCLEOTIDE SEQUENCE [LARGE SCALE GENOMIC DNA]</scope>
    <source>
        <strain evidence="2 3">CPF-4</strain>
    </source>
</reference>
<dbReference type="Gene3D" id="6.10.250.2750">
    <property type="match status" value="1"/>
</dbReference>
<dbReference type="EMBL" id="JBINXB010000016">
    <property type="protein sequence ID" value="MFH6566904.1"/>
    <property type="molecule type" value="Genomic_DNA"/>
</dbReference>
<dbReference type="Pfam" id="PF13714">
    <property type="entry name" value="PEP_mutase"/>
    <property type="match status" value="1"/>
</dbReference>
<dbReference type="PANTHER" id="PTHR42905:SF16">
    <property type="entry name" value="CARBOXYPHOSPHONOENOLPYRUVATE PHOSPHONOMUTASE-LIKE PROTEIN (AFU_ORTHOLOGUE AFUA_5G07230)"/>
    <property type="match status" value="1"/>
</dbReference>
<dbReference type="RefSeq" id="WP_395247138.1">
    <property type="nucleotide sequence ID" value="NZ_JBINXA010000001.1"/>
</dbReference>
<name>A0ABW7LZ23_9PSED</name>
<dbReference type="InterPro" id="IPR040442">
    <property type="entry name" value="Pyrv_kinase-like_dom_sf"/>
</dbReference>
<keyword evidence="3" id="KW-1185">Reference proteome</keyword>
<dbReference type="InterPro" id="IPR039556">
    <property type="entry name" value="ICL/PEPM"/>
</dbReference>
<comment type="caution">
    <text evidence="2">The sequence shown here is derived from an EMBL/GenBank/DDBJ whole genome shotgun (WGS) entry which is preliminary data.</text>
</comment>
<dbReference type="Gene3D" id="3.20.20.60">
    <property type="entry name" value="Phosphoenolpyruvate-binding domains"/>
    <property type="match status" value="1"/>
</dbReference>
<dbReference type="SUPFAM" id="SSF51621">
    <property type="entry name" value="Phosphoenolpyruvate/pyruvate domain"/>
    <property type="match status" value="1"/>
</dbReference>